<protein>
    <submittedName>
        <fullName evidence="8">NFX1-type zinc finger-containing protein 1</fullName>
    </submittedName>
</protein>
<evidence type="ECO:0000256" key="6">
    <source>
        <dbReference type="ARBA" id="ARBA00022859"/>
    </source>
</evidence>
<comment type="subcellular location">
    <subcellularLocation>
        <location evidence="1">Cytoplasm</location>
    </subcellularLocation>
</comment>
<reference evidence="8" key="1">
    <citation type="submission" date="2022-01" db="EMBL/GenBank/DDBJ databases">
        <title>Genome Sequence Resource for Two Populations of Ditylenchus destructor, the Migratory Endoparasitic Phytonematode.</title>
        <authorList>
            <person name="Zhang H."/>
            <person name="Lin R."/>
            <person name="Xie B."/>
        </authorList>
    </citation>
    <scope>NUCLEOTIDE SEQUENCE</scope>
    <source>
        <strain evidence="8">BazhouSP</strain>
    </source>
</reference>
<evidence type="ECO:0000259" key="7">
    <source>
        <dbReference type="PROSITE" id="PS51981"/>
    </source>
</evidence>
<keyword evidence="5" id="KW-0862">Zinc</keyword>
<name>A0AAD4N7B8_9BILA</name>
<evidence type="ECO:0000313" key="9">
    <source>
        <dbReference type="Proteomes" id="UP001201812"/>
    </source>
</evidence>
<evidence type="ECO:0000256" key="2">
    <source>
        <dbReference type="ARBA" id="ARBA00022490"/>
    </source>
</evidence>
<proteinExistence type="predicted"/>
<evidence type="ECO:0000256" key="4">
    <source>
        <dbReference type="ARBA" id="ARBA00022771"/>
    </source>
</evidence>
<dbReference type="PROSITE" id="PS51981">
    <property type="entry name" value="ZF_RZ"/>
    <property type="match status" value="1"/>
</dbReference>
<keyword evidence="3" id="KW-0479">Metal-binding</keyword>
<dbReference type="Proteomes" id="UP001201812">
    <property type="component" value="Unassembled WGS sequence"/>
</dbReference>
<organism evidence="8 9">
    <name type="scientific">Ditylenchus destructor</name>
    <dbReference type="NCBI Taxonomy" id="166010"/>
    <lineage>
        <taxon>Eukaryota</taxon>
        <taxon>Metazoa</taxon>
        <taxon>Ecdysozoa</taxon>
        <taxon>Nematoda</taxon>
        <taxon>Chromadorea</taxon>
        <taxon>Rhabditida</taxon>
        <taxon>Tylenchina</taxon>
        <taxon>Tylenchomorpha</taxon>
        <taxon>Sphaerularioidea</taxon>
        <taxon>Anguinidae</taxon>
        <taxon>Anguininae</taxon>
        <taxon>Ditylenchus</taxon>
    </lineage>
</organism>
<gene>
    <name evidence="8" type="ORF">DdX_08421</name>
</gene>
<evidence type="ECO:0000256" key="5">
    <source>
        <dbReference type="ARBA" id="ARBA00022833"/>
    </source>
</evidence>
<dbReference type="GO" id="GO:0008270">
    <property type="term" value="F:zinc ion binding"/>
    <property type="evidence" value="ECO:0007669"/>
    <property type="project" value="UniProtKB-KW"/>
</dbReference>
<dbReference type="GO" id="GO:0005737">
    <property type="term" value="C:cytoplasm"/>
    <property type="evidence" value="ECO:0007669"/>
    <property type="project" value="UniProtKB-SubCell"/>
</dbReference>
<accession>A0AAD4N7B8</accession>
<dbReference type="InterPro" id="IPR046439">
    <property type="entry name" value="ZF_RZ_dom"/>
</dbReference>
<keyword evidence="4" id="KW-0863">Zinc-finger</keyword>
<dbReference type="GO" id="GO:0002376">
    <property type="term" value="P:immune system process"/>
    <property type="evidence" value="ECO:0007669"/>
    <property type="project" value="UniProtKB-KW"/>
</dbReference>
<comment type="caution">
    <text evidence="8">The sequence shown here is derived from an EMBL/GenBank/DDBJ whole genome shotgun (WGS) entry which is preliminary data.</text>
</comment>
<dbReference type="EMBL" id="JAKKPZ010000013">
    <property type="protein sequence ID" value="KAI1714328.1"/>
    <property type="molecule type" value="Genomic_DNA"/>
</dbReference>
<dbReference type="Pfam" id="PF20173">
    <property type="entry name" value="ZnF_RZ-type"/>
    <property type="match status" value="1"/>
</dbReference>
<evidence type="ECO:0000256" key="1">
    <source>
        <dbReference type="ARBA" id="ARBA00004496"/>
    </source>
</evidence>
<dbReference type="AlphaFoldDB" id="A0AAD4N7B8"/>
<sequence>MLVVRSVAVVDRLHSRASRATWRPSRGDLPLPANHYICTEIDYLLERLGNNNDIKNIAELTLAQIALEADRLSLLKDLMNYLGEVYKIKNDFTSENKNRLHRLLEGLHGNKEFVGEHRDALKQQFKELVESHQVQNFGISEAERIQIVKAVGYDVRKWYKCSKGHLYGIGDCGRAVVQSQCPECNEEIGGLEHRLISTSQETTAEFRRGVAPLRPVIPPEFNHLLNMQEFLPL</sequence>
<evidence type="ECO:0000313" key="8">
    <source>
        <dbReference type="EMBL" id="KAI1714328.1"/>
    </source>
</evidence>
<feature type="domain" description="RZ-type" evidence="7">
    <location>
        <begin position="139"/>
        <end position="211"/>
    </location>
</feature>
<evidence type="ECO:0000256" key="3">
    <source>
        <dbReference type="ARBA" id="ARBA00022723"/>
    </source>
</evidence>
<keyword evidence="6" id="KW-0391">Immunity</keyword>
<keyword evidence="9" id="KW-1185">Reference proteome</keyword>
<keyword evidence="2" id="KW-0963">Cytoplasm</keyword>